<organism evidence="1 2">
    <name type="scientific">Agathobacter rectalis</name>
    <dbReference type="NCBI Taxonomy" id="39491"/>
    <lineage>
        <taxon>Bacteria</taxon>
        <taxon>Bacillati</taxon>
        <taxon>Bacillota</taxon>
        <taxon>Clostridia</taxon>
        <taxon>Lachnospirales</taxon>
        <taxon>Lachnospiraceae</taxon>
        <taxon>Agathobacter</taxon>
    </lineage>
</organism>
<evidence type="ECO:0000313" key="2">
    <source>
        <dbReference type="Proteomes" id="UP000285290"/>
    </source>
</evidence>
<dbReference type="AlphaFoldDB" id="A0A414IYH5"/>
<comment type="caution">
    <text evidence="1">The sequence shown here is derived from an EMBL/GenBank/DDBJ whole genome shotgun (WGS) entry which is preliminary data.</text>
</comment>
<dbReference type="EMBL" id="QSKC01000001">
    <property type="protein sequence ID" value="RHE34760.1"/>
    <property type="molecule type" value="Genomic_DNA"/>
</dbReference>
<dbReference type="Proteomes" id="UP000285290">
    <property type="component" value="Unassembled WGS sequence"/>
</dbReference>
<proteinExistence type="predicted"/>
<gene>
    <name evidence="1" type="ORF">DW753_01205</name>
</gene>
<sequence length="73" mass="8489">MRLWYNFFYKNNSSGPYEFDGFKVYSSNCNLCSSNYNYMETIVIYYGSITDTVITETSGGNRMGTTKIRTDEE</sequence>
<evidence type="ECO:0000313" key="1">
    <source>
        <dbReference type="EMBL" id="RHE34760.1"/>
    </source>
</evidence>
<protein>
    <submittedName>
        <fullName evidence="1">Uncharacterized protein</fullName>
    </submittedName>
</protein>
<reference evidence="1 2" key="1">
    <citation type="submission" date="2018-08" db="EMBL/GenBank/DDBJ databases">
        <title>A genome reference for cultivated species of the human gut microbiota.</title>
        <authorList>
            <person name="Zou Y."/>
            <person name="Xue W."/>
            <person name="Luo G."/>
        </authorList>
    </citation>
    <scope>NUCLEOTIDE SEQUENCE [LARGE SCALE GENOMIC DNA]</scope>
    <source>
        <strain evidence="1 2">AM29-10</strain>
    </source>
</reference>
<accession>A0A414IYH5</accession>
<name>A0A414IYH5_9FIRM</name>